<evidence type="ECO:0000256" key="2">
    <source>
        <dbReference type="ARBA" id="ARBA00022771"/>
    </source>
</evidence>
<dbReference type="EMBL" id="KB096983">
    <property type="protein sequence ID" value="ESO00227.1"/>
    <property type="molecule type" value="Genomic_DNA"/>
</dbReference>
<keyword evidence="2" id="KW-0863">Zinc-finger</keyword>
<sequence>MSNRDKRKCKNVGTKDLTQCRKCDLYYHELCAGLRCAQCEELFHYKCLQMTSENYEFEKNCSNITFKCDDCVNCSPSVEQLTIDVNKNNKVLLKELGKLQEMNENIKFEINGIKLKINADSNKSCTLEKSRVELRDEMKNFKSELKSSWSEVVGREVKKNVDVINLEVKKNVEVINPEVKYKNVIKLIRIGKKNENVVRPILIKFDDLKIKDLLFKNIYKLKTIGDDLAQVRLSHDLTREQRIKLKTVFEEDQKKNADGKGNFLFKVRGEVGKWHVVQIPTGKT</sequence>
<dbReference type="RefSeq" id="XP_009021661.1">
    <property type="nucleotide sequence ID" value="XM_009023413.1"/>
</dbReference>
<dbReference type="CTD" id="20205687"/>
<name>T1FA38_HELRO</name>
<dbReference type="EMBL" id="AMQM01005536">
    <property type="status" value="NOT_ANNOTATED_CDS"/>
    <property type="molecule type" value="Genomic_DNA"/>
</dbReference>
<dbReference type="PROSITE" id="PS01359">
    <property type="entry name" value="ZF_PHD_1"/>
    <property type="match status" value="1"/>
</dbReference>
<dbReference type="OrthoDB" id="6048664at2759"/>
<reference evidence="5" key="3">
    <citation type="submission" date="2015-06" db="UniProtKB">
        <authorList>
            <consortium name="EnsemblMetazoa"/>
        </authorList>
    </citation>
    <scope>IDENTIFICATION</scope>
</reference>
<dbReference type="GO" id="GO:0008270">
    <property type="term" value="F:zinc ion binding"/>
    <property type="evidence" value="ECO:0007669"/>
    <property type="project" value="UniProtKB-KW"/>
</dbReference>
<gene>
    <name evidence="5" type="primary">20205687</name>
    <name evidence="4" type="ORF">HELRODRAFT_176070</name>
</gene>
<evidence type="ECO:0000313" key="6">
    <source>
        <dbReference type="Proteomes" id="UP000015101"/>
    </source>
</evidence>
<dbReference type="PANTHER" id="PTHR37445">
    <property type="entry name" value="PROTEIN CBG24663"/>
    <property type="match status" value="1"/>
</dbReference>
<keyword evidence="1" id="KW-0479">Metal-binding</keyword>
<protein>
    <recommendedName>
        <fullName evidence="7">Zinc finger PHD-type domain-containing protein</fullName>
    </recommendedName>
</protein>
<proteinExistence type="predicted"/>
<dbReference type="InterPro" id="IPR019786">
    <property type="entry name" value="Zinc_finger_PHD-type_CS"/>
</dbReference>
<dbReference type="GeneID" id="20205687"/>
<evidence type="ECO:0000256" key="1">
    <source>
        <dbReference type="ARBA" id="ARBA00022723"/>
    </source>
</evidence>
<accession>T1FA38</accession>
<reference evidence="4 6" key="2">
    <citation type="journal article" date="2013" name="Nature">
        <title>Insights into bilaterian evolution from three spiralian genomes.</title>
        <authorList>
            <person name="Simakov O."/>
            <person name="Marletaz F."/>
            <person name="Cho S.J."/>
            <person name="Edsinger-Gonzales E."/>
            <person name="Havlak P."/>
            <person name="Hellsten U."/>
            <person name="Kuo D.H."/>
            <person name="Larsson T."/>
            <person name="Lv J."/>
            <person name="Arendt D."/>
            <person name="Savage R."/>
            <person name="Osoegawa K."/>
            <person name="de Jong P."/>
            <person name="Grimwood J."/>
            <person name="Chapman J.A."/>
            <person name="Shapiro H."/>
            <person name="Aerts A."/>
            <person name="Otillar R.P."/>
            <person name="Terry A.Y."/>
            <person name="Boore J.L."/>
            <person name="Grigoriev I.V."/>
            <person name="Lindberg D.R."/>
            <person name="Seaver E.C."/>
            <person name="Weisblat D.A."/>
            <person name="Putnam N.H."/>
            <person name="Rokhsar D.S."/>
        </authorList>
    </citation>
    <scope>NUCLEOTIDE SEQUENCE</scope>
</reference>
<evidence type="ECO:0000313" key="4">
    <source>
        <dbReference type="EMBL" id="ESO00227.1"/>
    </source>
</evidence>
<dbReference type="EnsemblMetazoa" id="HelroT176070">
    <property type="protein sequence ID" value="HelroP176070"/>
    <property type="gene ID" value="HelroG176070"/>
</dbReference>
<dbReference type="InParanoid" id="T1FA38"/>
<dbReference type="Proteomes" id="UP000015101">
    <property type="component" value="Unassembled WGS sequence"/>
</dbReference>
<keyword evidence="3" id="KW-0862">Zinc</keyword>
<keyword evidence="6" id="KW-1185">Reference proteome</keyword>
<evidence type="ECO:0000256" key="3">
    <source>
        <dbReference type="ARBA" id="ARBA00022833"/>
    </source>
</evidence>
<organism evidence="5 6">
    <name type="scientific">Helobdella robusta</name>
    <name type="common">Californian leech</name>
    <dbReference type="NCBI Taxonomy" id="6412"/>
    <lineage>
        <taxon>Eukaryota</taxon>
        <taxon>Metazoa</taxon>
        <taxon>Spiralia</taxon>
        <taxon>Lophotrochozoa</taxon>
        <taxon>Annelida</taxon>
        <taxon>Clitellata</taxon>
        <taxon>Hirudinea</taxon>
        <taxon>Rhynchobdellida</taxon>
        <taxon>Glossiphoniidae</taxon>
        <taxon>Helobdella</taxon>
    </lineage>
</organism>
<dbReference type="PANTHER" id="PTHR37445:SF3">
    <property type="entry name" value="ZINC FINGER PHD-TYPE DOMAIN-CONTAINING PROTEIN"/>
    <property type="match status" value="1"/>
</dbReference>
<dbReference type="HOGENOM" id="CLU_000680_29_0_1"/>
<reference evidence="6" key="1">
    <citation type="submission" date="2012-12" db="EMBL/GenBank/DDBJ databases">
        <authorList>
            <person name="Hellsten U."/>
            <person name="Grimwood J."/>
            <person name="Chapman J.A."/>
            <person name="Shapiro H."/>
            <person name="Aerts A."/>
            <person name="Otillar R.P."/>
            <person name="Terry A.Y."/>
            <person name="Boore J.L."/>
            <person name="Simakov O."/>
            <person name="Marletaz F."/>
            <person name="Cho S.-J."/>
            <person name="Edsinger-Gonzales E."/>
            <person name="Havlak P."/>
            <person name="Kuo D.-H."/>
            <person name="Larsson T."/>
            <person name="Lv J."/>
            <person name="Arendt D."/>
            <person name="Savage R."/>
            <person name="Osoegawa K."/>
            <person name="de Jong P."/>
            <person name="Lindberg D.R."/>
            <person name="Seaver E.C."/>
            <person name="Weisblat D.A."/>
            <person name="Putnam N.H."/>
            <person name="Grigoriev I.V."/>
            <person name="Rokhsar D.S."/>
        </authorList>
    </citation>
    <scope>NUCLEOTIDE SEQUENCE</scope>
</reference>
<evidence type="ECO:0008006" key="7">
    <source>
        <dbReference type="Google" id="ProtNLM"/>
    </source>
</evidence>
<dbReference type="KEGG" id="hro:HELRODRAFT_176070"/>
<dbReference type="AlphaFoldDB" id="T1FA38"/>
<dbReference type="OMA" id="CEELFHY"/>
<evidence type="ECO:0000313" key="5">
    <source>
        <dbReference type="EnsemblMetazoa" id="HelroP176070"/>
    </source>
</evidence>